<accession>A0A6M5YY34</accession>
<dbReference type="Pfam" id="PF07610">
    <property type="entry name" value="DUF1573"/>
    <property type="match status" value="1"/>
</dbReference>
<protein>
    <recommendedName>
        <fullName evidence="3">DUF1573 domain-containing protein</fullName>
    </recommendedName>
</protein>
<sequence length="367" mass="39102">MRLTYALYLVIPLLVGGAVFAIKSAVSGHAQRQMGVGPIIQCPSEVEMGEHELGETAENRFTLRNAGSKPLKIFNVRTNCSCSGLERVEDAKYSRLESTELAPGQTIDLAIRVGVKGGLGRAVKNQIAFETNDPAYPEFVITATINKVTSGICASPTSVLLDTLVVGQRAAADVDLFDYMVPPRRIERVECVGAEGMTAKLLPAQAAAPAGAGDNDAVDVPVGRVHIEFEARKVGPIEGMLLIYVVGETKAPNGIPVVGRVTQPVQVTPDTLVLPVVTAAGPRYISEVQCRAAANTPIEVTVSQKVDGLVVVATPTNETRLVWTVTVSDNSPADRRSAKTARRVVTLTVREGQKSFDIQLPVILAQE</sequence>
<reference evidence="2" key="1">
    <citation type="submission" date="2020-05" db="EMBL/GenBank/DDBJ databases">
        <title>Frigoriglobus tundricola gen. nov., sp. nov., a psychrotolerant cellulolytic planctomycete of the family Gemmataceae with two divergent copies of 16S rRNA gene.</title>
        <authorList>
            <person name="Kulichevskaya I.S."/>
            <person name="Ivanova A.A."/>
            <person name="Naumoff D.G."/>
            <person name="Beletsky A.V."/>
            <person name="Rijpstra W.I.C."/>
            <person name="Sinninghe Damste J.S."/>
            <person name="Mardanov A.V."/>
            <person name="Ravin N.V."/>
            <person name="Dedysh S.N."/>
        </authorList>
    </citation>
    <scope>NUCLEOTIDE SEQUENCE [LARGE SCALE GENOMIC DNA]</scope>
    <source>
        <strain evidence="2">PL17</strain>
    </source>
</reference>
<keyword evidence="2" id="KW-1185">Reference proteome</keyword>
<evidence type="ECO:0000313" key="1">
    <source>
        <dbReference type="EMBL" id="QJW98424.1"/>
    </source>
</evidence>
<dbReference type="KEGG" id="ftj:FTUN_6014"/>
<dbReference type="AlphaFoldDB" id="A0A6M5YY34"/>
<evidence type="ECO:0008006" key="3">
    <source>
        <dbReference type="Google" id="ProtNLM"/>
    </source>
</evidence>
<organism evidence="1 2">
    <name type="scientific">Frigoriglobus tundricola</name>
    <dbReference type="NCBI Taxonomy" id="2774151"/>
    <lineage>
        <taxon>Bacteria</taxon>
        <taxon>Pseudomonadati</taxon>
        <taxon>Planctomycetota</taxon>
        <taxon>Planctomycetia</taxon>
        <taxon>Gemmatales</taxon>
        <taxon>Gemmataceae</taxon>
        <taxon>Frigoriglobus</taxon>
    </lineage>
</organism>
<dbReference type="Gene3D" id="2.60.40.10">
    <property type="entry name" value="Immunoglobulins"/>
    <property type="match status" value="1"/>
</dbReference>
<name>A0A6M5YY34_9BACT</name>
<dbReference type="InterPro" id="IPR013783">
    <property type="entry name" value="Ig-like_fold"/>
</dbReference>
<gene>
    <name evidence="1" type="ORF">FTUN_6014</name>
</gene>
<dbReference type="EMBL" id="CP053452">
    <property type="protein sequence ID" value="QJW98424.1"/>
    <property type="molecule type" value="Genomic_DNA"/>
</dbReference>
<dbReference type="Proteomes" id="UP000503447">
    <property type="component" value="Chromosome"/>
</dbReference>
<evidence type="ECO:0000313" key="2">
    <source>
        <dbReference type="Proteomes" id="UP000503447"/>
    </source>
</evidence>
<dbReference type="InterPro" id="IPR011467">
    <property type="entry name" value="DUF1573"/>
</dbReference>
<proteinExistence type="predicted"/>